<evidence type="ECO:0000313" key="2">
    <source>
        <dbReference type="Proteomes" id="UP000008387"/>
    </source>
</evidence>
<accession>F8KUL4</accession>
<keyword evidence="2" id="KW-1185">Reference proteome</keyword>
<dbReference type="EMBL" id="FR871758">
    <property type="protein sequence ID" value="CCB80949.1"/>
    <property type="molecule type" value="Genomic_DNA"/>
</dbReference>
<sequence>MKTATKTTPKTLFDTQEPPLTPTLSLFYMGDKYKLMPH</sequence>
<organism evidence="1 2">
    <name type="scientific">Helicobacter bizzozeronii (strain CIII-1)</name>
    <dbReference type="NCBI Taxonomy" id="1002804"/>
    <lineage>
        <taxon>Bacteria</taxon>
        <taxon>Pseudomonadati</taxon>
        <taxon>Campylobacterota</taxon>
        <taxon>Epsilonproteobacteria</taxon>
        <taxon>Campylobacterales</taxon>
        <taxon>Helicobacteraceae</taxon>
        <taxon>Helicobacter</taxon>
    </lineage>
</organism>
<gene>
    <name evidence="1" type="ordered locus">HBZC1_p0690</name>
</gene>
<proteinExistence type="predicted"/>
<name>F8KUL4_HELBC</name>
<dbReference type="KEGG" id="hbi:HBZC1_p0690"/>
<protein>
    <submittedName>
        <fullName evidence="1">Uncharacterized protein</fullName>
    </submittedName>
</protein>
<geneLocation type="plasmid" evidence="1 2">
    <name>phbz1</name>
</geneLocation>
<evidence type="ECO:0000313" key="1">
    <source>
        <dbReference type="EMBL" id="CCB80949.1"/>
    </source>
</evidence>
<reference evidence="1 2" key="1">
    <citation type="journal article" date="2011" name="J. Bacteriol.">
        <title>Genome sequence of Helicobacter bizzozeronii strain CIII-1, an isolate from human gastric mucosa.</title>
        <authorList>
            <person name="Schott T."/>
            <person name="Rossi M."/>
            <person name="Hanninen M.L."/>
        </authorList>
    </citation>
    <scope>NUCLEOTIDE SEQUENCE [LARGE SCALE GENOMIC DNA]</scope>
    <source>
        <strain evidence="1 2">CIII-1</strain>
    </source>
</reference>
<keyword evidence="1" id="KW-0614">Plasmid</keyword>
<dbReference type="HOGENOM" id="CLU_3328642_0_0_7"/>
<dbReference type="AlphaFoldDB" id="F8KUL4"/>
<dbReference type="Proteomes" id="UP000008387">
    <property type="component" value="Plasmid phbz1"/>
</dbReference>